<feature type="compositionally biased region" description="Basic and acidic residues" evidence="1">
    <location>
        <begin position="202"/>
        <end position="211"/>
    </location>
</feature>
<dbReference type="Proteomes" id="UP000327085">
    <property type="component" value="Chromosome 4"/>
</dbReference>
<feature type="region of interest" description="Disordered" evidence="1">
    <location>
        <begin position="178"/>
        <end position="213"/>
    </location>
</feature>
<dbReference type="Gramene" id="VVA31439">
    <property type="protein sequence ID" value="VVA31439"/>
    <property type="gene ID" value="Prudul26B022535"/>
</dbReference>
<protein>
    <submittedName>
        <fullName evidence="3">PREDICTED: mediator of RNA polymerase II mRNAion</fullName>
    </submittedName>
</protein>
<feature type="compositionally biased region" description="Basic and acidic residues" evidence="1">
    <location>
        <begin position="424"/>
        <end position="436"/>
    </location>
</feature>
<feature type="region of interest" description="Disordered" evidence="1">
    <location>
        <begin position="416"/>
        <end position="455"/>
    </location>
</feature>
<feature type="compositionally biased region" description="Low complexity" evidence="1">
    <location>
        <begin position="120"/>
        <end position="131"/>
    </location>
</feature>
<evidence type="ECO:0000313" key="2">
    <source>
        <dbReference type="EMBL" id="KAI5333342.1"/>
    </source>
</evidence>
<feature type="compositionally biased region" description="Low complexity" evidence="1">
    <location>
        <begin position="259"/>
        <end position="268"/>
    </location>
</feature>
<accession>A0A5E4FVF6</accession>
<dbReference type="EMBL" id="JAJFAZ020000004">
    <property type="protein sequence ID" value="KAI5333342.1"/>
    <property type="molecule type" value="Genomic_DNA"/>
</dbReference>
<dbReference type="OMA" id="KSCATRQ"/>
<feature type="region of interest" description="Disordered" evidence="1">
    <location>
        <begin position="107"/>
        <end position="154"/>
    </location>
</feature>
<organism evidence="3 4">
    <name type="scientific">Prunus dulcis</name>
    <name type="common">Almond</name>
    <name type="synonym">Amygdalus dulcis</name>
    <dbReference type="NCBI Taxonomy" id="3755"/>
    <lineage>
        <taxon>Eukaryota</taxon>
        <taxon>Viridiplantae</taxon>
        <taxon>Streptophyta</taxon>
        <taxon>Embryophyta</taxon>
        <taxon>Tracheophyta</taxon>
        <taxon>Spermatophyta</taxon>
        <taxon>Magnoliopsida</taxon>
        <taxon>eudicotyledons</taxon>
        <taxon>Gunneridae</taxon>
        <taxon>Pentapetalae</taxon>
        <taxon>rosids</taxon>
        <taxon>fabids</taxon>
        <taxon>Rosales</taxon>
        <taxon>Rosaceae</taxon>
        <taxon>Amygdaloideae</taxon>
        <taxon>Amygdaleae</taxon>
        <taxon>Prunus</taxon>
    </lineage>
</organism>
<evidence type="ECO:0000313" key="4">
    <source>
        <dbReference type="Proteomes" id="UP000327085"/>
    </source>
</evidence>
<evidence type="ECO:0000313" key="5">
    <source>
        <dbReference type="Proteomes" id="UP001054821"/>
    </source>
</evidence>
<feature type="compositionally biased region" description="Polar residues" evidence="1">
    <location>
        <begin position="269"/>
        <end position="283"/>
    </location>
</feature>
<proteinExistence type="predicted"/>
<sequence length="455" mass="50374">MTKNMVLKKSNDHWAFLEEIEAPMWVDLTLESNSNNQHIDDEWFYRSHLFHQCSSRQLKAAFSNSCEDIMALNYDLEGPSSPKLPSSVSKSRGKDFVNKKWIGDNQDFSLDKRNPEKVLSGTSSCGNSGSSDEMKPKSSFINLKGTSSSKSSSVCKSSFFGNPITNCSKPISSCEDPTCTLSSMTNRADESSTTSTITSESDQQKQQKFTEKSNQALSQANGLLSVIKARLRKSGVTRPASRVEINGDRRQSRGRKSSSSKSSVGSSSNPCNDGRTSTSTSIQYKERTPDSRNVARMTHSSNNRIKSSKVSKTTHKIDRGTTKYRMAPNVAKPVHLEAAKSKVQYQTFRRKPLEPVGVHEKKSITTTVKSKEKAVVGRSNRLAASGKENVKRRIVGSQKGNSKDIAAVTMVWSPKGTKESILQRNDRTGLARKEKFSGQSPLVSLKDVPKRPHFR</sequence>
<name>A0A5E4FVF6_PRUDU</name>
<gene>
    <name evidence="3" type="ORF">ALMOND_2B022535</name>
    <name evidence="2" type="ORF">L3X38_023473</name>
</gene>
<dbReference type="AlphaFoldDB" id="A0A5E4FVF6"/>
<evidence type="ECO:0000313" key="3">
    <source>
        <dbReference type="EMBL" id="VVA31439.1"/>
    </source>
</evidence>
<keyword evidence="5" id="KW-1185">Reference proteome</keyword>
<reference evidence="4" key="2">
    <citation type="journal article" date="2020" name="Plant J.">
        <title>Transposons played a major role in the diversification between the closely related almond and peach genomes: results from the almond genome sequence.</title>
        <authorList>
            <person name="Alioto T."/>
            <person name="Alexiou K.G."/>
            <person name="Bardil A."/>
            <person name="Barteri F."/>
            <person name="Castanera R."/>
            <person name="Cruz F."/>
            <person name="Dhingra A."/>
            <person name="Duval H."/>
            <person name="Fernandez I Marti A."/>
            <person name="Frias L."/>
            <person name="Galan B."/>
            <person name="Garcia J.L."/>
            <person name="Howad W."/>
            <person name="Gomez-Garrido J."/>
            <person name="Gut M."/>
            <person name="Julca I."/>
            <person name="Morata J."/>
            <person name="Puigdomenech P."/>
            <person name="Ribeca P."/>
            <person name="Rubio Cabetas M.J."/>
            <person name="Vlasova A."/>
            <person name="Wirthensohn M."/>
            <person name="Garcia-Mas J."/>
            <person name="Gabaldon T."/>
            <person name="Casacuberta J.M."/>
            <person name="Arus P."/>
        </authorList>
    </citation>
    <scope>NUCLEOTIDE SEQUENCE [LARGE SCALE GENOMIC DNA]</scope>
    <source>
        <strain evidence="4">cv. Texas</strain>
    </source>
</reference>
<evidence type="ECO:0000256" key="1">
    <source>
        <dbReference type="SAM" id="MobiDB-lite"/>
    </source>
</evidence>
<reference evidence="2 5" key="3">
    <citation type="journal article" date="2022" name="G3 (Bethesda)">
        <title>Whole-genome sequence and methylome profiling of the almond [Prunus dulcis (Mill.) D.A. Webb] cultivar 'Nonpareil'.</title>
        <authorList>
            <person name="D'Amico-Willman K.M."/>
            <person name="Ouma W.Z."/>
            <person name="Meulia T."/>
            <person name="Sideli G.M."/>
            <person name="Gradziel T.M."/>
            <person name="Fresnedo-Ramirez J."/>
        </authorList>
    </citation>
    <scope>NUCLEOTIDE SEQUENCE [LARGE SCALE GENOMIC DNA]</scope>
    <source>
        <strain evidence="2">Clone GOH B32 T37-40</strain>
    </source>
</reference>
<dbReference type="EMBL" id="CABIKO010000216">
    <property type="protein sequence ID" value="VVA31439.1"/>
    <property type="molecule type" value="Genomic_DNA"/>
</dbReference>
<dbReference type="Proteomes" id="UP001054821">
    <property type="component" value="Chromosome 4"/>
</dbReference>
<feature type="compositionally biased region" description="Low complexity" evidence="1">
    <location>
        <begin position="191"/>
        <end position="201"/>
    </location>
</feature>
<reference evidence="3" key="1">
    <citation type="submission" date="2019-07" db="EMBL/GenBank/DDBJ databases">
        <authorList>
            <person name="Alioto T."/>
            <person name="Alioto T."/>
            <person name="Gomez Garrido J."/>
        </authorList>
    </citation>
    <scope>NUCLEOTIDE SEQUENCE</scope>
</reference>
<dbReference type="InParanoid" id="A0A5E4FVF6"/>
<feature type="region of interest" description="Disordered" evidence="1">
    <location>
        <begin position="234"/>
        <end position="315"/>
    </location>
</feature>